<evidence type="ECO:0000256" key="3">
    <source>
        <dbReference type="ARBA" id="ARBA00022723"/>
    </source>
</evidence>
<feature type="region of interest" description="Disordered" evidence="8">
    <location>
        <begin position="374"/>
        <end position="396"/>
    </location>
</feature>
<comment type="similarity">
    <text evidence="1">Belongs to the RASGRP family.</text>
</comment>
<dbReference type="InterPro" id="IPR036964">
    <property type="entry name" value="RASGEF_cat_dom_sf"/>
</dbReference>
<evidence type="ECO:0000256" key="6">
    <source>
        <dbReference type="ARBA" id="ARBA00022837"/>
    </source>
</evidence>
<dbReference type="PROSITE" id="PS00018">
    <property type="entry name" value="EF_HAND_1"/>
    <property type="match status" value="2"/>
</dbReference>
<evidence type="ECO:0000256" key="2">
    <source>
        <dbReference type="ARBA" id="ARBA00022658"/>
    </source>
</evidence>
<evidence type="ECO:0000259" key="11">
    <source>
        <dbReference type="PROSITE" id="PS50222"/>
    </source>
</evidence>
<dbReference type="PANTHER" id="PTHR23113:SF178">
    <property type="entry name" value="RAS GUANYL-RELEASING PROTEIN 3"/>
    <property type="match status" value="1"/>
</dbReference>
<evidence type="ECO:0000256" key="7">
    <source>
        <dbReference type="PROSITE-ProRule" id="PRU00168"/>
    </source>
</evidence>
<dbReference type="GO" id="GO:0005085">
    <property type="term" value="F:guanyl-nucleotide exchange factor activity"/>
    <property type="evidence" value="ECO:0007669"/>
    <property type="project" value="UniProtKB-KW"/>
</dbReference>
<feature type="compositionally biased region" description="Basic residues" evidence="8">
    <location>
        <begin position="616"/>
        <end position="628"/>
    </location>
</feature>
<dbReference type="FunFam" id="1.10.840.10:FF:000003">
    <property type="entry name" value="Ras guanyl-releasing protein 3 isoform 1"/>
    <property type="match status" value="1"/>
</dbReference>
<dbReference type="CDD" id="cd00155">
    <property type="entry name" value="RasGEF"/>
    <property type="match status" value="1"/>
</dbReference>
<dbReference type="CDD" id="cd06224">
    <property type="entry name" value="REM"/>
    <property type="match status" value="1"/>
</dbReference>
<keyword evidence="13" id="KW-1185">Reference proteome</keyword>
<feature type="domain" description="Ras-GEF" evidence="9">
    <location>
        <begin position="146"/>
        <end position="377"/>
    </location>
</feature>
<evidence type="ECO:0000256" key="1">
    <source>
        <dbReference type="ARBA" id="ARBA00009566"/>
    </source>
</evidence>
<protein>
    <submittedName>
        <fullName evidence="12">Ras guanyl-releasing protein 3-like</fullName>
    </submittedName>
</protein>
<dbReference type="InterPro" id="IPR002048">
    <property type="entry name" value="EF_hand_dom"/>
</dbReference>
<dbReference type="InterPro" id="IPR011992">
    <property type="entry name" value="EF-hand-dom_pair"/>
</dbReference>
<sequence>MGSFTLGKAASLELLLEACIHAFDDEGELHENQLPRTLLLMHRWYVSSTELAGKLLIIYPVARTRLKICYLMRYWIAEFPAEFDLDLGLIRLTEEFRDAAAQLGGDEHIKLLDISTIPSYDWMRKLTQRKKQVKKGKASLLFDHLEPIELAEHLTFLEYKSIRRISFTDYQSYVIHGCLVDNPTLERSIALFNGISQWVQLMVLSKLTPQHRAEVINKYIHVAQKLLHLQNFNTLMAVVGGLSHSSISRLKETHSHLSPEVTKIWNEMTELVSSKCNYCAYRKAFSESEGFKIPILGVHLKDLIAVHVVFPDWVEDGKVNIVKMQQLYLTFNELVSLQSAVAQVEPNMDLIYLLTLSLDLYYTEDEIYELSLLREPRNPKSQPTSPTTPNKPLAPLDWASGVTTKPDPSVVNKHIRKVVDSVFRNYDHDHDGYISQEDFESIAANFPFLDSFCVLDKDQDGLISKDEMMAYFLRANPLLQCKMGPGFIHNFQEMTYLKPTFCEHYCGVNCHKQCRELLVLACRRLPRSTSLALTHSSLPSSPSLPTYDDEVFTFPAVSSSSGSDLEGKSITLMTGSAQRISVRLQRATTSQATQTEPLWPENGWVAVADSGSHTFPKMRYRPHRKASKSKGFARWENDTQSSAATRNSRNSQEHSEESQQNGLAEQHMNKTRTSEVRLREKHLI</sequence>
<dbReference type="InterPro" id="IPR023578">
    <property type="entry name" value="Ras_GEF_dom_sf"/>
</dbReference>
<dbReference type="Pfam" id="PF00617">
    <property type="entry name" value="RasGEF"/>
    <property type="match status" value="1"/>
</dbReference>
<evidence type="ECO:0000313" key="12">
    <source>
        <dbReference type="Ensembl" id="ENSSRHP00000067466.1"/>
    </source>
</evidence>
<feature type="domain" description="N-terminal Ras-GEF" evidence="10">
    <location>
        <begin position="3"/>
        <end position="119"/>
    </location>
</feature>
<accession>A0A673KSB6</accession>
<dbReference type="InterPro" id="IPR046349">
    <property type="entry name" value="C1-like_sf"/>
</dbReference>
<organism evidence="12 13">
    <name type="scientific">Sinocyclocheilus rhinocerous</name>
    <dbReference type="NCBI Taxonomy" id="307959"/>
    <lineage>
        <taxon>Eukaryota</taxon>
        <taxon>Metazoa</taxon>
        <taxon>Chordata</taxon>
        <taxon>Craniata</taxon>
        <taxon>Vertebrata</taxon>
        <taxon>Euteleostomi</taxon>
        <taxon>Actinopterygii</taxon>
        <taxon>Neopterygii</taxon>
        <taxon>Teleostei</taxon>
        <taxon>Ostariophysi</taxon>
        <taxon>Cypriniformes</taxon>
        <taxon>Cyprinidae</taxon>
        <taxon>Cyprininae</taxon>
        <taxon>Sinocyclocheilus</taxon>
    </lineage>
</organism>
<keyword evidence="3" id="KW-0479">Metal-binding</keyword>
<dbReference type="InterPro" id="IPR000651">
    <property type="entry name" value="Ras-like_Gua-exchang_fac_N"/>
</dbReference>
<feature type="compositionally biased region" description="Polar residues" evidence="8">
    <location>
        <begin position="379"/>
        <end position="390"/>
    </location>
</feature>
<feature type="domain" description="EF-hand" evidence="11">
    <location>
        <begin position="452"/>
        <end position="478"/>
    </location>
</feature>
<evidence type="ECO:0000313" key="13">
    <source>
        <dbReference type="Proteomes" id="UP000472270"/>
    </source>
</evidence>
<feature type="compositionally biased region" description="Basic and acidic residues" evidence="8">
    <location>
        <begin position="672"/>
        <end position="684"/>
    </location>
</feature>
<evidence type="ECO:0000256" key="4">
    <source>
        <dbReference type="ARBA" id="ARBA00022771"/>
    </source>
</evidence>
<proteinExistence type="inferred from homology"/>
<name>A0A673KSB6_9TELE</name>
<dbReference type="Proteomes" id="UP000472270">
    <property type="component" value="Unassembled WGS sequence"/>
</dbReference>
<dbReference type="CDD" id="cd00051">
    <property type="entry name" value="EFh"/>
    <property type="match status" value="1"/>
</dbReference>
<dbReference type="SMART" id="SM00054">
    <property type="entry name" value="EFh"/>
    <property type="match status" value="2"/>
</dbReference>
<dbReference type="AlphaFoldDB" id="A0A673KSB6"/>
<keyword evidence="4" id="KW-0863">Zinc-finger</keyword>
<dbReference type="GO" id="GO:0005509">
    <property type="term" value="F:calcium ion binding"/>
    <property type="evidence" value="ECO:0007669"/>
    <property type="project" value="InterPro"/>
</dbReference>
<evidence type="ECO:0000256" key="5">
    <source>
        <dbReference type="ARBA" id="ARBA00022833"/>
    </source>
</evidence>
<dbReference type="GO" id="GO:0008270">
    <property type="term" value="F:zinc ion binding"/>
    <property type="evidence" value="ECO:0007669"/>
    <property type="project" value="UniProtKB-KW"/>
</dbReference>
<keyword evidence="2 7" id="KW-0344">Guanine-nucleotide releasing factor</keyword>
<gene>
    <name evidence="12" type="primary">LOC107744459</name>
</gene>
<dbReference type="SUPFAM" id="SSF57889">
    <property type="entry name" value="Cysteine-rich domain"/>
    <property type="match status" value="1"/>
</dbReference>
<dbReference type="GO" id="GO:0005886">
    <property type="term" value="C:plasma membrane"/>
    <property type="evidence" value="ECO:0007669"/>
    <property type="project" value="TreeGrafter"/>
</dbReference>
<dbReference type="Ensembl" id="ENSSRHT00000069309.1">
    <property type="protein sequence ID" value="ENSSRHP00000067466.1"/>
    <property type="gene ID" value="ENSSRHG00000033144.1"/>
</dbReference>
<dbReference type="InterPro" id="IPR001895">
    <property type="entry name" value="RASGEF_cat_dom"/>
</dbReference>
<dbReference type="SUPFAM" id="SSF47473">
    <property type="entry name" value="EF-hand"/>
    <property type="match status" value="1"/>
</dbReference>
<evidence type="ECO:0000259" key="9">
    <source>
        <dbReference type="PROSITE" id="PS50009"/>
    </source>
</evidence>
<evidence type="ECO:0000256" key="8">
    <source>
        <dbReference type="SAM" id="MobiDB-lite"/>
    </source>
</evidence>
<feature type="region of interest" description="Disordered" evidence="8">
    <location>
        <begin position="613"/>
        <end position="684"/>
    </location>
</feature>
<dbReference type="PROSITE" id="PS50222">
    <property type="entry name" value="EF_HAND_2"/>
    <property type="match status" value="2"/>
</dbReference>
<dbReference type="SUPFAM" id="SSF48366">
    <property type="entry name" value="Ras GEF"/>
    <property type="match status" value="1"/>
</dbReference>
<reference evidence="12" key="2">
    <citation type="submission" date="2025-09" db="UniProtKB">
        <authorList>
            <consortium name="Ensembl"/>
        </authorList>
    </citation>
    <scope>IDENTIFICATION</scope>
</reference>
<keyword evidence="6" id="KW-0106">Calcium</keyword>
<dbReference type="Gene3D" id="1.10.238.10">
    <property type="entry name" value="EF-hand"/>
    <property type="match status" value="1"/>
</dbReference>
<dbReference type="InterPro" id="IPR018247">
    <property type="entry name" value="EF_Hand_1_Ca_BS"/>
</dbReference>
<dbReference type="Pfam" id="PF13202">
    <property type="entry name" value="EF-hand_5"/>
    <property type="match status" value="2"/>
</dbReference>
<reference evidence="12" key="1">
    <citation type="submission" date="2025-08" db="UniProtKB">
        <authorList>
            <consortium name="Ensembl"/>
        </authorList>
    </citation>
    <scope>IDENTIFICATION</scope>
</reference>
<keyword evidence="5" id="KW-0862">Zinc</keyword>
<evidence type="ECO:0000259" key="10">
    <source>
        <dbReference type="PROSITE" id="PS50212"/>
    </source>
</evidence>
<feature type="domain" description="EF-hand" evidence="11">
    <location>
        <begin position="414"/>
        <end position="449"/>
    </location>
</feature>
<dbReference type="FunFam" id="1.10.238.10:FF:000051">
    <property type="entry name" value="Ras guanyl-releasing protein 3 isoform 1"/>
    <property type="match status" value="1"/>
</dbReference>
<dbReference type="PROSITE" id="PS50009">
    <property type="entry name" value="RASGEF_CAT"/>
    <property type="match status" value="1"/>
</dbReference>
<dbReference type="Gene3D" id="1.10.840.10">
    <property type="entry name" value="Ras guanine-nucleotide exchange factors catalytic domain"/>
    <property type="match status" value="1"/>
</dbReference>
<dbReference type="PANTHER" id="PTHR23113">
    <property type="entry name" value="GUANINE NUCLEOTIDE EXCHANGE FACTOR"/>
    <property type="match status" value="1"/>
</dbReference>
<dbReference type="SMART" id="SM00147">
    <property type="entry name" value="RasGEF"/>
    <property type="match status" value="1"/>
</dbReference>
<dbReference type="GO" id="GO:0007265">
    <property type="term" value="P:Ras protein signal transduction"/>
    <property type="evidence" value="ECO:0007669"/>
    <property type="project" value="TreeGrafter"/>
</dbReference>
<dbReference type="InterPro" id="IPR008937">
    <property type="entry name" value="Ras-like_GEF"/>
</dbReference>
<feature type="compositionally biased region" description="Polar residues" evidence="8">
    <location>
        <begin position="638"/>
        <end position="650"/>
    </location>
</feature>
<dbReference type="PROSITE" id="PS50212">
    <property type="entry name" value="RASGEF_NTER"/>
    <property type="match status" value="1"/>
</dbReference>
<dbReference type="Gene3D" id="1.20.870.10">
    <property type="entry name" value="Son of sevenless (SoS) protein Chain: S domain 1"/>
    <property type="match status" value="1"/>
</dbReference>
<dbReference type="SMART" id="SM00229">
    <property type="entry name" value="RasGEFN"/>
    <property type="match status" value="1"/>
</dbReference>